<organism evidence="2 3">
    <name type="scientific">Trichophyton equinum (strain ATCC MYA-4606 / CBS 127.97)</name>
    <name type="common">Horse ringworm fungus</name>
    <dbReference type="NCBI Taxonomy" id="559882"/>
    <lineage>
        <taxon>Eukaryota</taxon>
        <taxon>Fungi</taxon>
        <taxon>Dikarya</taxon>
        <taxon>Ascomycota</taxon>
        <taxon>Pezizomycotina</taxon>
        <taxon>Eurotiomycetes</taxon>
        <taxon>Eurotiomycetidae</taxon>
        <taxon>Onygenales</taxon>
        <taxon>Arthrodermataceae</taxon>
        <taxon>Trichophyton</taxon>
    </lineage>
</organism>
<dbReference type="eggNOG" id="ENOG502SDG8">
    <property type="taxonomic scope" value="Eukaryota"/>
</dbReference>
<evidence type="ECO:0000313" key="3">
    <source>
        <dbReference type="Proteomes" id="UP000009169"/>
    </source>
</evidence>
<dbReference type="VEuPathDB" id="FungiDB:TEQG_03870"/>
<reference evidence="3" key="1">
    <citation type="journal article" date="2012" name="MBio">
        <title>Comparative genome analysis of Trichophyton rubrum and related dermatophytes reveals candidate genes involved in infection.</title>
        <authorList>
            <person name="Martinez D.A."/>
            <person name="Oliver B.G."/>
            <person name="Graeser Y."/>
            <person name="Goldberg J.M."/>
            <person name="Li W."/>
            <person name="Martinez-Rossi N.M."/>
            <person name="Monod M."/>
            <person name="Shelest E."/>
            <person name="Barton R.C."/>
            <person name="Birch E."/>
            <person name="Brakhage A.A."/>
            <person name="Chen Z."/>
            <person name="Gurr S.J."/>
            <person name="Heiman D."/>
            <person name="Heitman J."/>
            <person name="Kosti I."/>
            <person name="Rossi A."/>
            <person name="Saif S."/>
            <person name="Samalova M."/>
            <person name="Saunders C.W."/>
            <person name="Shea T."/>
            <person name="Summerbell R.C."/>
            <person name="Xu J."/>
            <person name="Young S."/>
            <person name="Zeng Q."/>
            <person name="Birren B.W."/>
            <person name="Cuomo C.A."/>
            <person name="White T.C."/>
        </authorList>
    </citation>
    <scope>NUCLEOTIDE SEQUENCE [LARGE SCALE GENOMIC DNA]</scope>
    <source>
        <strain evidence="3">ATCC MYA-4606 / CBS 127.97</strain>
    </source>
</reference>
<protein>
    <submittedName>
        <fullName evidence="2">Uncharacterized protein</fullName>
    </submittedName>
</protein>
<gene>
    <name evidence="2" type="ORF">TEQG_03870</name>
</gene>
<dbReference type="EMBL" id="DS995735">
    <property type="protein sequence ID" value="EGE04696.1"/>
    <property type="molecule type" value="Genomic_DNA"/>
</dbReference>
<proteinExistence type="predicted"/>
<accession>F2PSB7</accession>
<dbReference type="OrthoDB" id="5391496at2759"/>
<keyword evidence="3" id="KW-1185">Reference proteome</keyword>
<evidence type="ECO:0000313" key="2">
    <source>
        <dbReference type="EMBL" id="EGE04696.1"/>
    </source>
</evidence>
<feature type="compositionally biased region" description="Basic and acidic residues" evidence="1">
    <location>
        <begin position="65"/>
        <end position="75"/>
    </location>
</feature>
<feature type="compositionally biased region" description="Acidic residues" evidence="1">
    <location>
        <begin position="76"/>
        <end position="96"/>
    </location>
</feature>
<feature type="region of interest" description="Disordered" evidence="1">
    <location>
        <begin position="54"/>
        <end position="102"/>
    </location>
</feature>
<dbReference type="AlphaFoldDB" id="F2PSB7"/>
<evidence type="ECO:0000256" key="1">
    <source>
        <dbReference type="SAM" id="MobiDB-lite"/>
    </source>
</evidence>
<sequence>MSIATFDSVVEFTQHLLQSNASTVTLIVCSTREAFIEELYADIQAQSIVVRREQSSSPAEAAQEESEHAENYRGENDEEEQEENEEDDDHEEEDHEEHENNHWMLSNTLELLSRSERIRVVFCPAIEHLRAYLGGSFRRRRAQDGQEGNKLYPGDAMLAIVNLVSLHSSTVEFSAQGLSRTAALAIEAAAREQVKLVLCECKSALDGGGGSGSGSGIWDVQVPLLNWITVEEGLPGVKTIQVKQVMKKWFRFGFD</sequence>
<dbReference type="HOGENOM" id="CLU_071085_2_0_1"/>
<dbReference type="Proteomes" id="UP000009169">
    <property type="component" value="Unassembled WGS sequence"/>
</dbReference>
<name>F2PSB7_TRIEC</name>